<evidence type="ECO:0000256" key="3">
    <source>
        <dbReference type="ARBA" id="ARBA00023012"/>
    </source>
</evidence>
<evidence type="ECO:0000256" key="8">
    <source>
        <dbReference type="PROSITE-ProRule" id="PRU00169"/>
    </source>
</evidence>
<keyword evidence="5" id="KW-0090">Biological rhythms</keyword>
<dbReference type="Gene3D" id="3.40.50.2300">
    <property type="match status" value="1"/>
</dbReference>
<dbReference type="Proteomes" id="UP001159364">
    <property type="component" value="Linkage Group LG01"/>
</dbReference>
<evidence type="ECO:0000259" key="12">
    <source>
        <dbReference type="PROSITE" id="PS51017"/>
    </source>
</evidence>
<dbReference type="EMBL" id="JAIWQS010000001">
    <property type="protein sequence ID" value="KAJ8774681.1"/>
    <property type="molecule type" value="Genomic_DNA"/>
</dbReference>
<dbReference type="AlphaFoldDB" id="A0AAV8U5W6"/>
<evidence type="ECO:0000256" key="6">
    <source>
        <dbReference type="ARBA" id="ARBA00023163"/>
    </source>
</evidence>
<dbReference type="PANTHER" id="PTHR43874:SF95">
    <property type="entry name" value="TWO-COMPONENT RESPONSE REGULATOR-LIKE APRR5"/>
    <property type="match status" value="1"/>
</dbReference>
<comment type="caution">
    <text evidence="8">Lacks conserved residue(s) required for the propagation of feature annotation.</text>
</comment>
<feature type="region of interest" description="Disordered" evidence="10">
    <location>
        <begin position="17"/>
        <end position="53"/>
    </location>
</feature>
<dbReference type="InterPro" id="IPR011006">
    <property type="entry name" value="CheY-like_superfamily"/>
</dbReference>
<evidence type="ECO:0000313" key="13">
    <source>
        <dbReference type="EMBL" id="KAJ8774681.1"/>
    </source>
</evidence>
<accession>A0AAV8U5W6</accession>
<evidence type="ECO:0000259" key="11">
    <source>
        <dbReference type="PROSITE" id="PS50110"/>
    </source>
</evidence>
<evidence type="ECO:0000256" key="1">
    <source>
        <dbReference type="ARBA" id="ARBA00004123"/>
    </source>
</evidence>
<feature type="region of interest" description="Disordered" evidence="10">
    <location>
        <begin position="420"/>
        <end position="449"/>
    </location>
</feature>
<dbReference type="PROSITE" id="PS50110">
    <property type="entry name" value="RESPONSE_REGULATORY"/>
    <property type="match status" value="1"/>
</dbReference>
<keyword evidence="6" id="KW-0804">Transcription</keyword>
<keyword evidence="14" id="KW-1185">Reference proteome</keyword>
<evidence type="ECO:0000256" key="9">
    <source>
        <dbReference type="PROSITE-ProRule" id="PRU00357"/>
    </source>
</evidence>
<dbReference type="PROSITE" id="PS51017">
    <property type="entry name" value="CCT"/>
    <property type="match status" value="1"/>
</dbReference>
<feature type="domain" description="CCT" evidence="12">
    <location>
        <begin position="635"/>
        <end position="677"/>
    </location>
</feature>
<evidence type="ECO:0000256" key="4">
    <source>
        <dbReference type="ARBA" id="ARBA00023015"/>
    </source>
</evidence>
<dbReference type="InterPro" id="IPR045279">
    <property type="entry name" value="ARR-like"/>
</dbReference>
<evidence type="ECO:0000256" key="7">
    <source>
        <dbReference type="ARBA" id="ARBA00023242"/>
    </source>
</evidence>
<dbReference type="InterPro" id="IPR001789">
    <property type="entry name" value="Sig_transdc_resp-reg_receiver"/>
</dbReference>
<dbReference type="SMART" id="SM00448">
    <property type="entry name" value="REC"/>
    <property type="match status" value="1"/>
</dbReference>
<evidence type="ECO:0000313" key="14">
    <source>
        <dbReference type="Proteomes" id="UP001159364"/>
    </source>
</evidence>
<comment type="caution">
    <text evidence="13">The sequence shown here is derived from an EMBL/GenBank/DDBJ whole genome shotgun (WGS) entry which is preliminary data.</text>
</comment>
<evidence type="ECO:0000256" key="10">
    <source>
        <dbReference type="SAM" id="MobiDB-lite"/>
    </source>
</evidence>
<dbReference type="GO" id="GO:0005634">
    <property type="term" value="C:nucleus"/>
    <property type="evidence" value="ECO:0007669"/>
    <property type="project" value="UniProtKB-SubCell"/>
</dbReference>
<evidence type="ECO:0008006" key="15">
    <source>
        <dbReference type="Google" id="ProtNLM"/>
    </source>
</evidence>
<feature type="region of interest" description="Disordered" evidence="10">
    <location>
        <begin position="196"/>
        <end position="225"/>
    </location>
</feature>
<sequence>MGIMGFSVLEEVRRSGVKEKIEEEKDDDGREEDAQSETGEDKNDDTEKKKDDGSSDFGLARLFPKMVLNVLLVEADDSTRQIIAALLRKCSYRVAAVPDGLKAWEILRGRPHNVDLILTEVDLPSISGYALLTLIMEHELCKNIPVIMMSSQDSISTVYKCMLRGAADYLIKPIRRNELRNLWQHVWRRQSSLAAGNCPQDESVGQEKHEASYENNASSNNSSRDMACIKRSDRCIEKGSDDQSSCTKPDLEAENVDMDLMRDNLQPLWVKFLLNDKKMQKHDVQTKYGSEADVFSSVAEHINVAKINVKADTDLRSRSNVACEVCDDNDVLINPSKKAFDFMGASGNQNYCSSNVKNKLDPSPHLDLSLKTSHPSGFEIQVAEARHALKHSNSSAFMPYSNRTLQPLHEPLASSCNQRELGADSDRRVSNTSGGCNSDAPGPTSITQRNFVSSISDRTKDVGVATSCTQQVIHPIQIPIQDLGLNNQSTSYSLLPPMFCKQSSASPIPSPSSASHLDPCFRVSQSHHSTYRSNSENLHDRVAENANDSSSRTPIQDRKLNSFEDQEHISHTTDQSASSSFCNGSVSHLNSMAYGSACGSNSNMDQAGPVRNATDSKNEIAVFSHNASLHRSIQREAALTKFRLKRKERCYEKKVRYESRKKLAEQRPRIKGQFVRQPQIDPPLTETG</sequence>
<feature type="compositionally biased region" description="Acidic residues" evidence="10">
    <location>
        <begin position="24"/>
        <end position="35"/>
    </location>
</feature>
<dbReference type="GO" id="GO:0009736">
    <property type="term" value="P:cytokinin-activated signaling pathway"/>
    <property type="evidence" value="ECO:0007669"/>
    <property type="project" value="InterPro"/>
</dbReference>
<dbReference type="PANTHER" id="PTHR43874">
    <property type="entry name" value="TWO-COMPONENT RESPONSE REGULATOR"/>
    <property type="match status" value="1"/>
</dbReference>
<reference evidence="13 14" key="1">
    <citation type="submission" date="2021-09" db="EMBL/GenBank/DDBJ databases">
        <title>Genomic insights and catalytic innovation underlie evolution of tropane alkaloids biosynthesis.</title>
        <authorList>
            <person name="Wang Y.-J."/>
            <person name="Tian T."/>
            <person name="Huang J.-P."/>
            <person name="Huang S.-X."/>
        </authorList>
    </citation>
    <scope>NUCLEOTIDE SEQUENCE [LARGE SCALE GENOMIC DNA]</scope>
    <source>
        <strain evidence="13">KIB-2018</strain>
        <tissue evidence="13">Leaf</tissue>
    </source>
</reference>
<feature type="region of interest" description="Disordered" evidence="10">
    <location>
        <begin position="661"/>
        <end position="688"/>
    </location>
</feature>
<organism evidence="13 14">
    <name type="scientific">Erythroxylum novogranatense</name>
    <dbReference type="NCBI Taxonomy" id="1862640"/>
    <lineage>
        <taxon>Eukaryota</taxon>
        <taxon>Viridiplantae</taxon>
        <taxon>Streptophyta</taxon>
        <taxon>Embryophyta</taxon>
        <taxon>Tracheophyta</taxon>
        <taxon>Spermatophyta</taxon>
        <taxon>Magnoliopsida</taxon>
        <taxon>eudicotyledons</taxon>
        <taxon>Gunneridae</taxon>
        <taxon>Pentapetalae</taxon>
        <taxon>rosids</taxon>
        <taxon>fabids</taxon>
        <taxon>Malpighiales</taxon>
        <taxon>Erythroxylaceae</taxon>
        <taxon>Erythroxylum</taxon>
    </lineage>
</organism>
<gene>
    <name evidence="13" type="ORF">K2173_017127</name>
</gene>
<dbReference type="GO" id="GO:0000160">
    <property type="term" value="P:phosphorelay signal transduction system"/>
    <property type="evidence" value="ECO:0007669"/>
    <property type="project" value="UniProtKB-KW"/>
</dbReference>
<evidence type="ECO:0000256" key="2">
    <source>
        <dbReference type="ARBA" id="ARBA00010330"/>
    </source>
</evidence>
<comment type="subcellular location">
    <subcellularLocation>
        <location evidence="1 9">Nucleus</location>
    </subcellularLocation>
</comment>
<dbReference type="Pfam" id="PF06203">
    <property type="entry name" value="CCT"/>
    <property type="match status" value="1"/>
</dbReference>
<proteinExistence type="inferred from homology"/>
<feature type="compositionally biased region" description="Basic and acidic residues" evidence="10">
    <location>
        <begin position="39"/>
        <end position="53"/>
    </location>
</feature>
<dbReference type="GO" id="GO:0048511">
    <property type="term" value="P:rhythmic process"/>
    <property type="evidence" value="ECO:0007669"/>
    <property type="project" value="UniProtKB-KW"/>
</dbReference>
<feature type="domain" description="Response regulatory" evidence="11">
    <location>
        <begin position="69"/>
        <end position="187"/>
    </location>
</feature>
<dbReference type="SUPFAM" id="SSF52172">
    <property type="entry name" value="CheY-like"/>
    <property type="match status" value="1"/>
</dbReference>
<keyword evidence="3" id="KW-0902">Two-component regulatory system</keyword>
<keyword evidence="7 9" id="KW-0539">Nucleus</keyword>
<dbReference type="Pfam" id="PF00072">
    <property type="entry name" value="Response_reg"/>
    <property type="match status" value="1"/>
</dbReference>
<name>A0AAV8U5W6_9ROSI</name>
<dbReference type="InterPro" id="IPR010402">
    <property type="entry name" value="CCT_domain"/>
</dbReference>
<keyword evidence="4" id="KW-0805">Transcription regulation</keyword>
<protein>
    <recommendedName>
        <fullName evidence="15">Two-component response regulator-like APRR5</fullName>
    </recommendedName>
</protein>
<dbReference type="CDD" id="cd17582">
    <property type="entry name" value="psREC_PRR"/>
    <property type="match status" value="1"/>
</dbReference>
<evidence type="ECO:0000256" key="5">
    <source>
        <dbReference type="ARBA" id="ARBA00023108"/>
    </source>
</evidence>
<comment type="similarity">
    <text evidence="2">Belongs to the ARR-like family.</text>
</comment>